<evidence type="ECO:0000313" key="7">
    <source>
        <dbReference type="Proteomes" id="UP001595579"/>
    </source>
</evidence>
<comment type="caution">
    <text evidence="6">The sequence shown here is derived from an EMBL/GenBank/DDBJ whole genome shotgun (WGS) entry which is preliminary data.</text>
</comment>
<dbReference type="InterPro" id="IPR020846">
    <property type="entry name" value="MFS_dom"/>
</dbReference>
<feature type="transmembrane region" description="Helical" evidence="4">
    <location>
        <begin position="41"/>
        <end position="60"/>
    </location>
</feature>
<evidence type="ECO:0000313" key="6">
    <source>
        <dbReference type="EMBL" id="MFC3284767.1"/>
    </source>
</evidence>
<feature type="transmembrane region" description="Helical" evidence="4">
    <location>
        <begin position="158"/>
        <end position="186"/>
    </location>
</feature>
<keyword evidence="1 4" id="KW-0812">Transmembrane</keyword>
<keyword evidence="2 4" id="KW-1133">Transmembrane helix</keyword>
<feature type="transmembrane region" description="Helical" evidence="4">
    <location>
        <begin position="301"/>
        <end position="322"/>
    </location>
</feature>
<feature type="transmembrane region" description="Helical" evidence="4">
    <location>
        <begin position="6"/>
        <end position="29"/>
    </location>
</feature>
<proteinExistence type="predicted"/>
<feature type="domain" description="Major facilitator superfamily (MFS) profile" evidence="5">
    <location>
        <begin position="1"/>
        <end position="382"/>
    </location>
</feature>
<dbReference type="EMBL" id="JBHRUG010000027">
    <property type="protein sequence ID" value="MFC3284767.1"/>
    <property type="molecule type" value="Genomic_DNA"/>
</dbReference>
<feature type="transmembrane region" description="Helical" evidence="4">
    <location>
        <begin position="334"/>
        <end position="354"/>
    </location>
</feature>
<reference evidence="7" key="1">
    <citation type="journal article" date="2019" name="Int. J. Syst. Evol. Microbiol.">
        <title>The Global Catalogue of Microorganisms (GCM) 10K type strain sequencing project: providing services to taxonomists for standard genome sequencing and annotation.</title>
        <authorList>
            <consortium name="The Broad Institute Genomics Platform"/>
            <consortium name="The Broad Institute Genome Sequencing Center for Infectious Disease"/>
            <person name="Wu L."/>
            <person name="Ma J."/>
        </authorList>
    </citation>
    <scope>NUCLEOTIDE SEQUENCE [LARGE SCALE GENOMIC DNA]</scope>
    <source>
        <strain evidence="7">CECT 7698</strain>
    </source>
</reference>
<dbReference type="Proteomes" id="UP001595579">
    <property type="component" value="Unassembled WGS sequence"/>
</dbReference>
<feature type="transmembrane region" description="Helical" evidence="4">
    <location>
        <begin position="66"/>
        <end position="90"/>
    </location>
</feature>
<dbReference type="InterPro" id="IPR036259">
    <property type="entry name" value="MFS_trans_sf"/>
</dbReference>
<organism evidence="6 7">
    <name type="scientific">Litchfieldella rifensis</name>
    <dbReference type="NCBI Taxonomy" id="762643"/>
    <lineage>
        <taxon>Bacteria</taxon>
        <taxon>Pseudomonadati</taxon>
        <taxon>Pseudomonadota</taxon>
        <taxon>Gammaproteobacteria</taxon>
        <taxon>Oceanospirillales</taxon>
        <taxon>Halomonadaceae</taxon>
        <taxon>Litchfieldella</taxon>
    </lineage>
</organism>
<dbReference type="Pfam" id="PF07690">
    <property type="entry name" value="MFS_1"/>
    <property type="match status" value="1"/>
</dbReference>
<gene>
    <name evidence="6" type="ORF">ACFOEV_14290</name>
</gene>
<accession>A0ABV7LQG6</accession>
<dbReference type="PROSITE" id="PS50850">
    <property type="entry name" value="MFS"/>
    <property type="match status" value="1"/>
</dbReference>
<dbReference type="InterPro" id="IPR011701">
    <property type="entry name" value="MFS"/>
</dbReference>
<evidence type="ECO:0000256" key="4">
    <source>
        <dbReference type="SAM" id="Phobius"/>
    </source>
</evidence>
<feature type="transmembrane region" description="Helical" evidence="4">
    <location>
        <begin position="247"/>
        <end position="267"/>
    </location>
</feature>
<protein>
    <submittedName>
        <fullName evidence="6">MFS transporter</fullName>
    </submittedName>
</protein>
<keyword evidence="3 4" id="KW-0472">Membrane</keyword>
<dbReference type="PANTHER" id="PTHR23546:SF1">
    <property type="entry name" value="MEMBRANE PROTEIN"/>
    <property type="match status" value="1"/>
</dbReference>
<dbReference type="RefSeq" id="WP_386775051.1">
    <property type="nucleotide sequence ID" value="NZ_JBHRUG010000027.1"/>
</dbReference>
<evidence type="ECO:0000256" key="3">
    <source>
        <dbReference type="ARBA" id="ARBA00023136"/>
    </source>
</evidence>
<feature type="transmembrane region" description="Helical" evidence="4">
    <location>
        <begin position="274"/>
        <end position="295"/>
    </location>
</feature>
<evidence type="ECO:0000256" key="1">
    <source>
        <dbReference type="ARBA" id="ARBA00022692"/>
    </source>
</evidence>
<feature type="transmembrane region" description="Helical" evidence="4">
    <location>
        <begin position="207"/>
        <end position="227"/>
    </location>
</feature>
<evidence type="ECO:0000256" key="2">
    <source>
        <dbReference type="ARBA" id="ARBA00022989"/>
    </source>
</evidence>
<dbReference type="SUPFAM" id="SSF103473">
    <property type="entry name" value="MFS general substrate transporter"/>
    <property type="match status" value="1"/>
</dbReference>
<sequence>MHVPPLWRISTCAALLGLGQNGLLVVLPVLVERFGLPLSQWAGLILLGSMLFLLGSPFWGRVADRYGARVVVIQALLGYVISFGLIGFALWATAKGLLSAGALLVVVALSRVLYGLTVSGMVPACQQWSLALHGGEERIKALAAVSAGLSSGRLLGPLAAAASLGLGVYAPFGLMLLGGLLALALLKDVPRPHVSSPSKRAAESPRLALGLLPCLIMALLLAMSVSLMQLGLPNALQGKLDIDATRAGHLMGVLLSLGALGALSVQLGVTRRHLFGGYALLALGALGLVVGYGLLTQTSSMAGFGLGVMIASTGAALAVPGYTDAATRHQAQGASAGFLAMAHTLGYGAATVVVGLVTAWWLLPLAFVAALLLLTLVPLAKRHFLTEPASRASVSYD</sequence>
<evidence type="ECO:0000259" key="5">
    <source>
        <dbReference type="PROSITE" id="PS50850"/>
    </source>
</evidence>
<name>A0ABV7LQG6_9GAMM</name>
<feature type="transmembrane region" description="Helical" evidence="4">
    <location>
        <begin position="360"/>
        <end position="380"/>
    </location>
</feature>
<dbReference type="PANTHER" id="PTHR23546">
    <property type="entry name" value="TRANSPORT PROTEIN"/>
    <property type="match status" value="1"/>
</dbReference>
<keyword evidence="7" id="KW-1185">Reference proteome</keyword>
<dbReference type="Gene3D" id="1.20.1250.20">
    <property type="entry name" value="MFS general substrate transporter like domains"/>
    <property type="match status" value="1"/>
</dbReference>